<reference evidence="4" key="1">
    <citation type="journal article" date="2019" name="Int. J. Syst. Evol. Microbiol.">
        <title>The Global Catalogue of Microorganisms (GCM) 10K type strain sequencing project: providing services to taxonomists for standard genome sequencing and annotation.</title>
        <authorList>
            <consortium name="The Broad Institute Genomics Platform"/>
            <consortium name="The Broad Institute Genome Sequencing Center for Infectious Disease"/>
            <person name="Wu L."/>
            <person name="Ma J."/>
        </authorList>
    </citation>
    <scope>NUCLEOTIDE SEQUENCE [LARGE SCALE GENOMIC DNA]</scope>
    <source>
        <strain evidence="4">JCM 17440</strain>
    </source>
</reference>
<keyword evidence="4" id="KW-1185">Reference proteome</keyword>
<dbReference type="Proteomes" id="UP001501710">
    <property type="component" value="Unassembled WGS sequence"/>
</dbReference>
<gene>
    <name evidence="3" type="ORF">GCM10022254_61560</name>
</gene>
<comment type="caution">
    <text evidence="3">The sequence shown here is derived from an EMBL/GenBank/DDBJ whole genome shotgun (WGS) entry which is preliminary data.</text>
</comment>
<keyword evidence="2" id="KW-0812">Transmembrane</keyword>
<name>A0ABP8CIJ7_9ACTN</name>
<accession>A0ABP8CIJ7</accession>
<evidence type="ECO:0000313" key="3">
    <source>
        <dbReference type="EMBL" id="GAA4239782.1"/>
    </source>
</evidence>
<dbReference type="EMBL" id="BAABAS010000021">
    <property type="protein sequence ID" value="GAA4239782.1"/>
    <property type="molecule type" value="Genomic_DNA"/>
</dbReference>
<feature type="region of interest" description="Disordered" evidence="1">
    <location>
        <begin position="46"/>
        <end position="87"/>
    </location>
</feature>
<keyword evidence="2" id="KW-1133">Transmembrane helix</keyword>
<organism evidence="3 4">
    <name type="scientific">Actinomadura meridiana</name>
    <dbReference type="NCBI Taxonomy" id="559626"/>
    <lineage>
        <taxon>Bacteria</taxon>
        <taxon>Bacillati</taxon>
        <taxon>Actinomycetota</taxon>
        <taxon>Actinomycetes</taxon>
        <taxon>Streptosporangiales</taxon>
        <taxon>Thermomonosporaceae</taxon>
        <taxon>Actinomadura</taxon>
    </lineage>
</organism>
<keyword evidence="2" id="KW-0472">Membrane</keyword>
<feature type="transmembrane region" description="Helical" evidence="2">
    <location>
        <begin position="20"/>
        <end position="41"/>
    </location>
</feature>
<proteinExistence type="predicted"/>
<sequence>MPSVIATGMYTTSGDVIRMAGAFGIVAVAFLLFGLLLGALWGTRRRSRPGRHVAGPSSTRGGRAGSRRDVIHGVPGHAHRWFGPGQR</sequence>
<dbReference type="RefSeq" id="WP_344903952.1">
    <property type="nucleotide sequence ID" value="NZ_BAABAS010000021.1"/>
</dbReference>
<protein>
    <submittedName>
        <fullName evidence="3">Uncharacterized protein</fullName>
    </submittedName>
</protein>
<evidence type="ECO:0000256" key="2">
    <source>
        <dbReference type="SAM" id="Phobius"/>
    </source>
</evidence>
<evidence type="ECO:0000256" key="1">
    <source>
        <dbReference type="SAM" id="MobiDB-lite"/>
    </source>
</evidence>
<evidence type="ECO:0000313" key="4">
    <source>
        <dbReference type="Proteomes" id="UP001501710"/>
    </source>
</evidence>